<dbReference type="Proteomes" id="UP000027222">
    <property type="component" value="Unassembled WGS sequence"/>
</dbReference>
<evidence type="ECO:0000313" key="8">
    <source>
        <dbReference type="EMBL" id="KDR75295.1"/>
    </source>
</evidence>
<dbReference type="PANTHER" id="PTHR10218:SF360">
    <property type="entry name" value="GUANINE NUCLEOTIDE-BINDING PROTEIN SUBUNIT ALPHA HOMOLOG"/>
    <property type="match status" value="1"/>
</dbReference>
<evidence type="ECO:0000256" key="4">
    <source>
        <dbReference type="ARBA" id="ARBA00023224"/>
    </source>
</evidence>
<feature type="region of interest" description="Disordered" evidence="7">
    <location>
        <begin position="1"/>
        <end position="37"/>
    </location>
</feature>
<dbReference type="PANTHER" id="PTHR10218">
    <property type="entry name" value="GTP-BINDING PROTEIN ALPHA SUBUNIT"/>
    <property type="match status" value="1"/>
</dbReference>
<evidence type="ECO:0000256" key="7">
    <source>
        <dbReference type="SAM" id="MobiDB-lite"/>
    </source>
</evidence>
<dbReference type="FunFam" id="3.40.50.300:FF:000692">
    <property type="entry name" value="Guanine nucleotide-binding protein subunit alpha"/>
    <property type="match status" value="1"/>
</dbReference>
<evidence type="ECO:0000256" key="6">
    <source>
        <dbReference type="PIRSR" id="PIRSR601019-2"/>
    </source>
</evidence>
<dbReference type="GO" id="GO:0001664">
    <property type="term" value="F:G protein-coupled receptor binding"/>
    <property type="evidence" value="ECO:0007669"/>
    <property type="project" value="TreeGrafter"/>
</dbReference>
<dbReference type="STRING" id="685588.A0A067SWH6"/>
<keyword evidence="4" id="KW-0807">Transducer</keyword>
<dbReference type="PRINTS" id="PR00318">
    <property type="entry name" value="GPROTEINA"/>
</dbReference>
<proteinExistence type="predicted"/>
<gene>
    <name evidence="8" type="ORF">GALMADRAFT_268845</name>
</gene>
<feature type="compositionally biased region" description="Low complexity" evidence="7">
    <location>
        <begin position="131"/>
        <end position="147"/>
    </location>
</feature>
<dbReference type="AlphaFoldDB" id="A0A067SWH6"/>
<dbReference type="InterPro" id="IPR011025">
    <property type="entry name" value="GproteinA_insert"/>
</dbReference>
<keyword evidence="9" id="KW-1185">Reference proteome</keyword>
<feature type="region of interest" description="Disordered" evidence="7">
    <location>
        <begin position="130"/>
        <end position="160"/>
    </location>
</feature>
<dbReference type="GO" id="GO:0005737">
    <property type="term" value="C:cytoplasm"/>
    <property type="evidence" value="ECO:0007669"/>
    <property type="project" value="TreeGrafter"/>
</dbReference>
<accession>A0A067SWH6</accession>
<evidence type="ECO:0000313" key="9">
    <source>
        <dbReference type="Proteomes" id="UP000027222"/>
    </source>
</evidence>
<organism evidence="8 9">
    <name type="scientific">Galerina marginata (strain CBS 339.88)</name>
    <dbReference type="NCBI Taxonomy" id="685588"/>
    <lineage>
        <taxon>Eukaryota</taxon>
        <taxon>Fungi</taxon>
        <taxon>Dikarya</taxon>
        <taxon>Basidiomycota</taxon>
        <taxon>Agaricomycotina</taxon>
        <taxon>Agaricomycetes</taxon>
        <taxon>Agaricomycetidae</taxon>
        <taxon>Agaricales</taxon>
        <taxon>Agaricineae</taxon>
        <taxon>Strophariaceae</taxon>
        <taxon>Galerina</taxon>
    </lineage>
</organism>
<dbReference type="GO" id="GO:0031683">
    <property type="term" value="F:G-protein beta/gamma-subunit complex binding"/>
    <property type="evidence" value="ECO:0007669"/>
    <property type="project" value="InterPro"/>
</dbReference>
<evidence type="ECO:0000256" key="3">
    <source>
        <dbReference type="ARBA" id="ARBA00023134"/>
    </source>
</evidence>
<dbReference type="OrthoDB" id="5817230at2759"/>
<name>A0A067SWH6_GALM3</name>
<keyword evidence="1 6" id="KW-0479">Metal-binding</keyword>
<feature type="binding site" evidence="5">
    <location>
        <begin position="416"/>
        <end position="419"/>
    </location>
    <ligand>
        <name>GTP</name>
        <dbReference type="ChEBI" id="CHEBI:37565"/>
    </ligand>
</feature>
<dbReference type="SUPFAM" id="SSF52540">
    <property type="entry name" value="P-loop containing nucleoside triphosphate hydrolases"/>
    <property type="match status" value="1"/>
</dbReference>
<dbReference type="GO" id="GO:0046872">
    <property type="term" value="F:metal ion binding"/>
    <property type="evidence" value="ECO:0007669"/>
    <property type="project" value="UniProtKB-KW"/>
</dbReference>
<dbReference type="InterPro" id="IPR027417">
    <property type="entry name" value="P-loop_NTPase"/>
</dbReference>
<protein>
    <recommendedName>
        <fullName evidence="10">G-alpha-domain-containing protein</fullName>
    </recommendedName>
</protein>
<evidence type="ECO:0000256" key="1">
    <source>
        <dbReference type="ARBA" id="ARBA00022723"/>
    </source>
</evidence>
<feature type="binding site" evidence="6">
    <location>
        <position position="322"/>
    </location>
    <ligand>
        <name>Mg(2+)</name>
        <dbReference type="ChEBI" id="CHEBI:18420"/>
    </ligand>
</feature>
<dbReference type="HOGENOM" id="CLU_014184_1_1_1"/>
<dbReference type="Gene3D" id="3.40.50.300">
    <property type="entry name" value="P-loop containing nucleotide triphosphate hydrolases"/>
    <property type="match status" value="2"/>
</dbReference>
<sequence>MPKFLRRRSIRGDPTPEKDDPFISVMAPPENETPAECEARLAAEAEAQKRSDAIDEEINRQRIENKKAPKSVRVLLLGQSESGKSTTLKNFQLINSSKAFRHERASWRAVVQLNVVRSVRLILDTITEAHASSSPIGNSSPSPSAIGFPRPRTESVDSQTLQPKVSSELLKLRMRLLPLQQVEEALLRKMTPAGSAEFEATHLSPVTNLPYKIRQGKFREIAINSTAHWKGAFGRLIATARASMDSAADIDFEDPNDPGVILHACADDITKLWNDQTVKQLLKAQKLRLESMAGFFLDSINRVTALRYVPTDDDILRARLKTLGVSEHRFTLKAAGNMVSHDWRVYDVGGARSLVSAWAPYFDDLDAIIFLAPISGFDEVLLEDSSVNKLEDSILLWKHVISNPLLKDTQIVLFLNKIDLFKAKLEAGIQFSEFVVSYGARPNDYESTSSYIRKKFGMLFKQNSPVPRVYYSHLTSMTDSKSTQQILMNVKDMVIREMLQSSSLV</sequence>
<evidence type="ECO:0000256" key="2">
    <source>
        <dbReference type="ARBA" id="ARBA00022741"/>
    </source>
</evidence>
<evidence type="ECO:0008006" key="10">
    <source>
        <dbReference type="Google" id="ProtNLM"/>
    </source>
</evidence>
<dbReference type="EMBL" id="KL142381">
    <property type="protein sequence ID" value="KDR75295.1"/>
    <property type="molecule type" value="Genomic_DNA"/>
</dbReference>
<dbReference type="SMART" id="SM00275">
    <property type="entry name" value="G_alpha"/>
    <property type="match status" value="1"/>
</dbReference>
<dbReference type="Pfam" id="PF00503">
    <property type="entry name" value="G-alpha"/>
    <property type="match status" value="1"/>
</dbReference>
<feature type="compositionally biased region" description="Basic and acidic residues" evidence="7">
    <location>
        <begin position="10"/>
        <end position="21"/>
    </location>
</feature>
<dbReference type="GO" id="GO:0005525">
    <property type="term" value="F:GTP binding"/>
    <property type="evidence" value="ECO:0007669"/>
    <property type="project" value="UniProtKB-KW"/>
</dbReference>
<dbReference type="GO" id="GO:0005834">
    <property type="term" value="C:heterotrimeric G-protein complex"/>
    <property type="evidence" value="ECO:0007669"/>
    <property type="project" value="TreeGrafter"/>
</dbReference>
<evidence type="ECO:0000256" key="5">
    <source>
        <dbReference type="PIRSR" id="PIRSR601019-1"/>
    </source>
</evidence>
<dbReference type="SUPFAM" id="SSF47895">
    <property type="entry name" value="Transducin (alpha subunit), insertion domain"/>
    <property type="match status" value="1"/>
</dbReference>
<dbReference type="InterPro" id="IPR001019">
    <property type="entry name" value="Gprotein_alpha_su"/>
</dbReference>
<dbReference type="GO" id="GO:0003924">
    <property type="term" value="F:GTPase activity"/>
    <property type="evidence" value="ECO:0007669"/>
    <property type="project" value="InterPro"/>
</dbReference>
<keyword evidence="3 5" id="KW-0342">GTP-binding</keyword>
<keyword evidence="6" id="KW-0460">Magnesium</keyword>
<keyword evidence="2 5" id="KW-0547">Nucleotide-binding</keyword>
<feature type="binding site" evidence="5">
    <location>
        <begin position="316"/>
        <end position="322"/>
    </location>
    <ligand>
        <name>GTP</name>
        <dbReference type="ChEBI" id="CHEBI:37565"/>
    </ligand>
</feature>
<dbReference type="GO" id="GO:0007188">
    <property type="term" value="P:adenylate cyclase-modulating G protein-coupled receptor signaling pathway"/>
    <property type="evidence" value="ECO:0007669"/>
    <property type="project" value="TreeGrafter"/>
</dbReference>
<reference evidence="9" key="1">
    <citation type="journal article" date="2014" name="Proc. Natl. Acad. Sci. U.S.A.">
        <title>Extensive sampling of basidiomycete genomes demonstrates inadequacy of the white-rot/brown-rot paradigm for wood decay fungi.</title>
        <authorList>
            <person name="Riley R."/>
            <person name="Salamov A.A."/>
            <person name="Brown D.W."/>
            <person name="Nagy L.G."/>
            <person name="Floudas D."/>
            <person name="Held B.W."/>
            <person name="Levasseur A."/>
            <person name="Lombard V."/>
            <person name="Morin E."/>
            <person name="Otillar R."/>
            <person name="Lindquist E.A."/>
            <person name="Sun H."/>
            <person name="LaButti K.M."/>
            <person name="Schmutz J."/>
            <person name="Jabbour D."/>
            <person name="Luo H."/>
            <person name="Baker S.E."/>
            <person name="Pisabarro A.G."/>
            <person name="Walton J.D."/>
            <person name="Blanchette R.A."/>
            <person name="Henrissat B."/>
            <person name="Martin F."/>
            <person name="Cullen D."/>
            <person name="Hibbett D.S."/>
            <person name="Grigoriev I.V."/>
        </authorList>
    </citation>
    <scope>NUCLEOTIDE SEQUENCE [LARGE SCALE GENOMIC DNA]</scope>
    <source>
        <strain evidence="9">CBS 339.88</strain>
    </source>
</reference>
<dbReference type="PROSITE" id="PS51882">
    <property type="entry name" value="G_ALPHA"/>
    <property type="match status" value="1"/>
</dbReference>